<keyword evidence="2" id="KW-1185">Reference proteome</keyword>
<protein>
    <submittedName>
        <fullName evidence="1">Prune homolog 2 with BCH domain</fullName>
    </submittedName>
</protein>
<dbReference type="InterPro" id="IPR038763">
    <property type="entry name" value="DHH_sf"/>
</dbReference>
<dbReference type="Proteomes" id="UP000694394">
    <property type="component" value="Chromosome 10"/>
</dbReference>
<dbReference type="EMBL" id="ABDC03014302">
    <property type="status" value="NOT_ANNOTATED_CDS"/>
    <property type="molecule type" value="Genomic_DNA"/>
</dbReference>
<gene>
    <name evidence="1" type="primary">PRUNE2</name>
</gene>
<dbReference type="EMBL" id="ABDC03014301">
    <property type="status" value="NOT_ANNOTATED_CDS"/>
    <property type="molecule type" value="Genomic_DNA"/>
</dbReference>
<dbReference type="Ensembl" id="ENSMICT00000012547.3">
    <property type="protein sequence ID" value="ENSMICP00000011428.2"/>
    <property type="gene ID" value="ENSMICG00000042329.1"/>
</dbReference>
<dbReference type="FunFam" id="3.90.1640.10:FF:000003">
    <property type="entry name" value="Prune homolog 2 with BCH domain"/>
    <property type="match status" value="1"/>
</dbReference>
<reference evidence="1" key="2">
    <citation type="submission" date="2025-08" db="UniProtKB">
        <authorList>
            <consortium name="Ensembl"/>
        </authorList>
    </citation>
    <scope>IDENTIFICATION</scope>
</reference>
<reference evidence="1" key="1">
    <citation type="submission" date="2016-12" db="EMBL/GenBank/DDBJ databases">
        <title>Mouse lemur reference genome and diversity panel.</title>
        <authorList>
            <person name="Harris R."/>
            <person name="Larsen P."/>
            <person name="Liu Y."/>
            <person name="Hughes D.S."/>
            <person name="Murali S."/>
            <person name="Raveendran M."/>
            <person name="Korchina V."/>
            <person name="Wang M."/>
            <person name="Jhangiani S."/>
            <person name="Bandaranaike D."/>
            <person name="Bellair M."/>
            <person name="Blankenburg K."/>
            <person name="Chao H."/>
            <person name="Dahdouli M."/>
            <person name="Dinh H."/>
            <person name="Doddapaneni H."/>
            <person name="English A."/>
            <person name="Firestine M."/>
            <person name="Gnanaolivu R."/>
            <person name="Gross S."/>
            <person name="Hernandez B."/>
            <person name="Javaid M."/>
            <person name="Jayaseelan J."/>
            <person name="Jones J."/>
            <person name="Khan Z."/>
            <person name="Kovar C."/>
            <person name="Kurapati P."/>
            <person name="Le B."/>
            <person name="Lee S."/>
            <person name="Li M."/>
            <person name="Mathew T."/>
            <person name="Narasimhan A."/>
            <person name="Ngo D."/>
            <person name="Nguyen L."/>
            <person name="Okwuonu G."/>
            <person name="Ongeri F."/>
            <person name="Osuji N."/>
            <person name="Pu L.-L."/>
            <person name="Puazo M."/>
            <person name="Quiroz J."/>
            <person name="Raj R."/>
            <person name="Rajbhandari K."/>
            <person name="Reid J.G."/>
            <person name="Santibanez J."/>
            <person name="Sexton D."/>
            <person name="Skinner E."/>
            <person name="Vee V."/>
            <person name="Weissenberger G."/>
            <person name="Wu Y."/>
            <person name="Xin Y."/>
            <person name="Han Y."/>
            <person name="Campbell C."/>
            <person name="Brown A."/>
            <person name="Sullivan B."/>
            <person name="Shelton J."/>
            <person name="Brown S."/>
            <person name="Dudchenko O."/>
            <person name="Machol I."/>
            <person name="Durand N."/>
            <person name="Shamim M."/>
            <person name="Lieberman A."/>
            <person name="Muzny D.M."/>
            <person name="Richards S."/>
            <person name="Yoder A."/>
            <person name="Worley K.C."/>
            <person name="Rogers J."/>
            <person name="Gibbs R.A."/>
        </authorList>
    </citation>
    <scope>NUCLEOTIDE SEQUENCE [LARGE SCALE GENOMIC DNA]</scope>
</reference>
<dbReference type="AlphaFoldDB" id="A0A8C5V6R7"/>
<dbReference type="PANTHER" id="PTHR12112">
    <property type="entry name" value="BNIP - RELATED"/>
    <property type="match status" value="1"/>
</dbReference>
<evidence type="ECO:0000313" key="1">
    <source>
        <dbReference type="Ensembl" id="ENSMICP00000011428.2"/>
    </source>
</evidence>
<sequence length="292" mass="33312">MEEFLQRAKSKLNRSKRLEKVHVVIGPKSCDLDSLISAFTYAYFLDKVGPPGVLCLPVLNIPRTEFIYFTETRFILEELNIPESFHIFRDEINLHQLNDEGKLSITLVSSSELASEDKTLESAVVKVINPAEQSGARFELREPSSSLLVLQEILREAPELLTEQLAQLLRGSILFKWMAMDSEKISEKQEEILSILEEKFPNLPPREDIINILQETQFSAQGLSIEQTMLKDLKELSDGEIKVAISTVNMNLEKIELFPKGTWLVSREAFQPRQSTCDTMPYCTSRSFQRGN</sequence>
<evidence type="ECO:0000313" key="2">
    <source>
        <dbReference type="Proteomes" id="UP000694394"/>
    </source>
</evidence>
<dbReference type="SUPFAM" id="SSF64182">
    <property type="entry name" value="DHH phosphoesterases"/>
    <property type="match status" value="1"/>
</dbReference>
<accession>A0A8C5V6R7</accession>
<name>A0A8C5V6R7_MICMU</name>
<dbReference type="Gene3D" id="3.90.1640.10">
    <property type="entry name" value="inorganic pyrophosphatase (n-terminal core)"/>
    <property type="match status" value="1"/>
</dbReference>
<organism evidence="1 2">
    <name type="scientific">Microcebus murinus</name>
    <name type="common">Gray mouse lemur</name>
    <name type="synonym">Lemur murinus</name>
    <dbReference type="NCBI Taxonomy" id="30608"/>
    <lineage>
        <taxon>Eukaryota</taxon>
        <taxon>Metazoa</taxon>
        <taxon>Chordata</taxon>
        <taxon>Craniata</taxon>
        <taxon>Vertebrata</taxon>
        <taxon>Euteleostomi</taxon>
        <taxon>Mammalia</taxon>
        <taxon>Eutheria</taxon>
        <taxon>Euarchontoglires</taxon>
        <taxon>Primates</taxon>
        <taxon>Strepsirrhini</taxon>
        <taxon>Lemuriformes</taxon>
        <taxon>Cheirogaleidae</taxon>
        <taxon>Microcebus</taxon>
    </lineage>
</organism>
<reference evidence="1" key="3">
    <citation type="submission" date="2025-09" db="UniProtKB">
        <authorList>
            <consortium name="Ensembl"/>
        </authorList>
    </citation>
    <scope>IDENTIFICATION</scope>
</reference>
<dbReference type="EMBL" id="ABDC03014299">
    <property type="status" value="NOT_ANNOTATED_CDS"/>
    <property type="molecule type" value="Genomic_DNA"/>
</dbReference>
<dbReference type="PANTHER" id="PTHR12112:SF49">
    <property type="entry name" value="DHHA2 DOMAIN-CONTAINING PROTEIN"/>
    <property type="match status" value="1"/>
</dbReference>
<dbReference type="EMBL" id="ABDC03014300">
    <property type="status" value="NOT_ANNOTATED_CDS"/>
    <property type="molecule type" value="Genomic_DNA"/>
</dbReference>
<dbReference type="GeneTree" id="ENSGT00940000154422"/>
<dbReference type="GO" id="GO:0005737">
    <property type="term" value="C:cytoplasm"/>
    <property type="evidence" value="ECO:0007669"/>
    <property type="project" value="TreeGrafter"/>
</dbReference>
<proteinExistence type="predicted"/>